<reference evidence="1" key="2">
    <citation type="submission" date="2015-07" db="EMBL/GenBank/DDBJ databases">
        <authorList>
            <person name="Noorani M."/>
        </authorList>
    </citation>
    <scope>NUCLEOTIDE SEQUENCE</scope>
    <source>
        <strain evidence="1">Yugu1</strain>
    </source>
</reference>
<accession>A0A368Q3L5</accession>
<gene>
    <name evidence="1" type="ORF">SETIT_2G274500v2</name>
</gene>
<dbReference type="AlphaFoldDB" id="A0A368Q3L5"/>
<proteinExistence type="predicted"/>
<organism evidence="1">
    <name type="scientific">Setaria italica</name>
    <name type="common">Foxtail millet</name>
    <name type="synonym">Panicum italicum</name>
    <dbReference type="NCBI Taxonomy" id="4555"/>
    <lineage>
        <taxon>Eukaryota</taxon>
        <taxon>Viridiplantae</taxon>
        <taxon>Streptophyta</taxon>
        <taxon>Embryophyta</taxon>
        <taxon>Tracheophyta</taxon>
        <taxon>Spermatophyta</taxon>
        <taxon>Magnoliopsida</taxon>
        <taxon>Liliopsida</taxon>
        <taxon>Poales</taxon>
        <taxon>Poaceae</taxon>
        <taxon>PACMAD clade</taxon>
        <taxon>Panicoideae</taxon>
        <taxon>Panicodae</taxon>
        <taxon>Paniceae</taxon>
        <taxon>Cenchrinae</taxon>
        <taxon>Setaria</taxon>
    </lineage>
</organism>
<protein>
    <submittedName>
        <fullName evidence="1">Uncharacterized protein</fullName>
    </submittedName>
</protein>
<reference evidence="1" key="1">
    <citation type="journal article" date="2012" name="Nat. Biotechnol.">
        <title>Reference genome sequence of the model plant Setaria.</title>
        <authorList>
            <person name="Bennetzen J.L."/>
            <person name="Schmutz J."/>
            <person name="Wang H."/>
            <person name="Percifield R."/>
            <person name="Hawkins J."/>
            <person name="Pontaroli A.C."/>
            <person name="Estep M."/>
            <person name="Feng L."/>
            <person name="Vaughn J.N."/>
            <person name="Grimwood J."/>
            <person name="Jenkins J."/>
            <person name="Barry K."/>
            <person name="Lindquist E."/>
            <person name="Hellsten U."/>
            <person name="Deshpande S."/>
            <person name="Wang X."/>
            <person name="Wu X."/>
            <person name="Mitros T."/>
            <person name="Triplett J."/>
            <person name="Yang X."/>
            <person name="Ye C.Y."/>
            <person name="Mauro-Herrera M."/>
            <person name="Wang L."/>
            <person name="Li P."/>
            <person name="Sharma M."/>
            <person name="Sharma R."/>
            <person name="Ronald P.C."/>
            <person name="Panaud O."/>
            <person name="Kellogg E.A."/>
            <person name="Brutnell T.P."/>
            <person name="Doust A.N."/>
            <person name="Tuskan G.A."/>
            <person name="Rokhsar D."/>
            <person name="Devos K.M."/>
        </authorList>
    </citation>
    <scope>NUCLEOTIDE SEQUENCE [LARGE SCALE GENOMIC DNA]</scope>
    <source>
        <strain evidence="1">Yugu1</strain>
    </source>
</reference>
<name>A0A368Q3L5_SETIT</name>
<sequence>MALARPRRVHTAPRGCLPLLVWTVRRAIDGADGAAKRCVAWGRRQALVIAPRLGQMDLDGAACSLQSLLGGRRSAAQVPDCQVADSQEFICRA</sequence>
<dbReference type="EMBL" id="CM003529">
    <property type="protein sequence ID" value="RCV12509.1"/>
    <property type="molecule type" value="Genomic_DNA"/>
</dbReference>
<evidence type="ECO:0000313" key="1">
    <source>
        <dbReference type="EMBL" id="RCV12509.1"/>
    </source>
</evidence>